<evidence type="ECO:0000313" key="1">
    <source>
        <dbReference type="EMBL" id="CAL1715311.1"/>
    </source>
</evidence>
<evidence type="ECO:0000313" key="2">
    <source>
        <dbReference type="Proteomes" id="UP001497453"/>
    </source>
</evidence>
<proteinExistence type="predicted"/>
<keyword evidence="2" id="KW-1185">Reference proteome</keyword>
<sequence length="132" mass="15287">MIHLPLIDRSWIKRKAPSVICHKARWLRYDNVYQESPNDRVSLYCVRGVAAPYSIDDRYTLLLYRCISETYCIYDNPPCETRSGRWHGSTHDTNESEIVSPLVVFMTCGSNIQRPGFDSHCLLMTRRASSTI</sequence>
<organism evidence="1 2">
    <name type="scientific">Somion occarium</name>
    <dbReference type="NCBI Taxonomy" id="3059160"/>
    <lineage>
        <taxon>Eukaryota</taxon>
        <taxon>Fungi</taxon>
        <taxon>Dikarya</taxon>
        <taxon>Basidiomycota</taxon>
        <taxon>Agaricomycotina</taxon>
        <taxon>Agaricomycetes</taxon>
        <taxon>Polyporales</taxon>
        <taxon>Cerrenaceae</taxon>
        <taxon>Somion</taxon>
    </lineage>
</organism>
<protein>
    <submittedName>
        <fullName evidence="1">Uncharacterized protein</fullName>
    </submittedName>
</protein>
<accession>A0ABP1E5I1</accession>
<name>A0ABP1E5I1_9APHY</name>
<gene>
    <name evidence="1" type="ORF">GFSPODELE1_LOCUS10162</name>
</gene>
<reference evidence="2" key="1">
    <citation type="submission" date="2024-04" db="EMBL/GenBank/DDBJ databases">
        <authorList>
            <person name="Shaw F."/>
            <person name="Minotto A."/>
        </authorList>
    </citation>
    <scope>NUCLEOTIDE SEQUENCE [LARGE SCALE GENOMIC DNA]</scope>
</reference>
<dbReference type="Proteomes" id="UP001497453">
    <property type="component" value="Chromosome 8"/>
</dbReference>
<dbReference type="EMBL" id="OZ037951">
    <property type="protein sequence ID" value="CAL1715311.1"/>
    <property type="molecule type" value="Genomic_DNA"/>
</dbReference>